<dbReference type="Pfam" id="PF13855">
    <property type="entry name" value="LRR_8"/>
    <property type="match status" value="4"/>
</dbReference>
<evidence type="ECO:0008006" key="6">
    <source>
        <dbReference type="Google" id="ProtNLM"/>
    </source>
</evidence>
<dbReference type="InterPro" id="IPR003591">
    <property type="entry name" value="Leu-rich_rpt_typical-subtyp"/>
</dbReference>
<dbReference type="Proteomes" id="UP000317990">
    <property type="component" value="Unassembled WGS sequence"/>
</dbReference>
<dbReference type="EMBL" id="SRMO01000054">
    <property type="protein sequence ID" value="TGG93091.1"/>
    <property type="molecule type" value="Genomic_DNA"/>
</dbReference>
<comment type="caution">
    <text evidence="4">The sequence shown here is derived from an EMBL/GenBank/DDBJ whole genome shotgun (WGS) entry which is preliminary data.</text>
</comment>
<dbReference type="AlphaFoldDB" id="A0A524RP14"/>
<dbReference type="InterPro" id="IPR001611">
    <property type="entry name" value="Leu-rich_rpt"/>
</dbReference>
<dbReference type="PANTHER" id="PTHR45617:SF179">
    <property type="entry name" value="LEUCINE-RICH REPEAT-CONTAINING PROTEIN 15-LIKE"/>
    <property type="match status" value="1"/>
</dbReference>
<reference evidence="4 5" key="1">
    <citation type="journal article" date="2019" name="mSystems">
        <title>Life at home and on the roam: Genomic adaptions reflect the dual lifestyle of an intracellular, facultative symbiont.</title>
        <authorList>
            <person name="Burgsdorf I."/>
        </authorList>
    </citation>
    <scope>NUCLEOTIDE SEQUENCE [LARGE SCALE GENOMIC DNA]</scope>
    <source>
        <strain evidence="4">277cV</strain>
    </source>
</reference>
<dbReference type="SUPFAM" id="SSF52058">
    <property type="entry name" value="L domain-like"/>
    <property type="match status" value="2"/>
</dbReference>
<keyword evidence="2" id="KW-0677">Repeat</keyword>
<name>A0A524RP14_9CHRO</name>
<dbReference type="GO" id="GO:0009274">
    <property type="term" value="C:peptidoglycan-based cell wall"/>
    <property type="evidence" value="ECO:0007669"/>
    <property type="project" value="UniProtKB-ARBA"/>
</dbReference>
<evidence type="ECO:0000256" key="3">
    <source>
        <dbReference type="SAM" id="MobiDB-lite"/>
    </source>
</evidence>
<dbReference type="PANTHER" id="PTHR45617">
    <property type="entry name" value="LEUCINE RICH REPEAT FAMILY PROTEIN"/>
    <property type="match status" value="1"/>
</dbReference>
<accession>A0A524RP14</accession>
<dbReference type="SMART" id="SM00364">
    <property type="entry name" value="LRR_BAC"/>
    <property type="match status" value="17"/>
</dbReference>
<sequence length="1172" mass="125386">MSSSNARTSTLSFSWIRHINLPQQASWKSSLAWAAPTLAALLILSPSAHSQTQNICERLNALSSNGKTCNLSSKGITSLSSGDFDGLSNLRFLHLYNNNLSSLPEDIFAGLSKLNTLWLYSNELSSLPENIFAGLSKLRVLYLHKNELSSLPENIFDELSGLKRLYLYDNDLSSLSEDIFDGLSNLKVISLGNNQLNSLPEDIFAGLSKLDILSLYSNEISSLPEDIFDGLSNIQLIHLHKNDLNNLPEDIFDGLSNLKYLYLNDNNLSNLPEDIFTGLSNLDALSLYSNELSSLSEDIFDSLSDLQVISLGNNELSSLPEDIFDGLSDLVYIGLNGNDLSSLPEDIFAGLSDLAYIDLSGNNLICLPRSLPLSVWGRPADLLQCGELVLTPSSLMVTEGGGGNYTVALTSVPSTAVTVTISADAGVTLDTDVATDGNQNTLSFSTTNWNTPQTVEVSTEQDDDAVDDTLTLSHVASGGDYDSVTANLSVTVTDDETAALLLTPSSLTLVGGGSDSYTVALASQPTAAVTVSLSSGSGVTLDTDADTNGNQNALTFSTTNWNTPQTVEVNVGQDVNNTVTLSHSASGGDYSSVTASLSVNVQNICERMNALSSDGQSCRLSSKGITSLSSGDFDGLTSLKYLYLYNNDLSSLPEDIFSGLSNLKQLELDNNNLSSLPEDIFSGLSKLQYLWLHNNDLSSLPEDIFDGLSDLEYLYLHNNDLSSLPEDIFDGLSNLYILFLYNNDLSSLPADVFDGLSDLEILRLNDNDLSSLPEDIFDELSNLDKLYLNDNSLTCLPKSLPLSVDVDVDLPQCGNTNTTAALPSWLIATGTLEPLTLYVGGEDGRRDGSTAFSVENDKAGDITWHFASSHPAVASVEPESPGSSMLMVTPVREGKASITVTATAANGNGISDSASLSFLVTVLTSPAEETAIRSALSGQGRVVLGSVTDMIGERFDSGTGTSGRVCLRSAAGADGESATSGDNAIAGSHGDSSDHLIASDSWQGESWNTDLAATGLRGVPHVGHRDEDSMDKTFDDLLELFRGRPHSLHPADWVGQCGSGTVGDVSRPWTLWAGTDLQWATGGTETSDFDGEWQLYYLGADRAFREQWWLVGLSLSQVQGEVDYSFEAATTGAGQLSSSLTAIYPYLHGQLSNNLELWAIGGIGFGDMENER</sequence>
<dbReference type="SMART" id="SM00365">
    <property type="entry name" value="LRR_SD22"/>
    <property type="match status" value="12"/>
</dbReference>
<gene>
    <name evidence="4" type="ORF">ERJ67_04885</name>
</gene>
<evidence type="ECO:0000256" key="1">
    <source>
        <dbReference type="ARBA" id="ARBA00022614"/>
    </source>
</evidence>
<feature type="region of interest" description="Disordered" evidence="3">
    <location>
        <begin position="973"/>
        <end position="997"/>
    </location>
</feature>
<dbReference type="Gene3D" id="3.80.10.10">
    <property type="entry name" value="Ribonuclease Inhibitor"/>
    <property type="match status" value="4"/>
</dbReference>
<organism evidence="4 5">
    <name type="scientific">Aphanocapsa feldmannii 277cV</name>
    <dbReference type="NCBI Taxonomy" id="2507553"/>
    <lineage>
        <taxon>Bacteria</taxon>
        <taxon>Bacillati</taxon>
        <taxon>Cyanobacteriota</taxon>
        <taxon>Cyanophyceae</taxon>
        <taxon>Oscillatoriophycideae</taxon>
        <taxon>Chroococcales</taxon>
        <taxon>Microcystaceae</taxon>
        <taxon>Aphanocapsa</taxon>
    </lineage>
</organism>
<feature type="non-terminal residue" evidence="4">
    <location>
        <position position="1172"/>
    </location>
</feature>
<evidence type="ECO:0000313" key="5">
    <source>
        <dbReference type="Proteomes" id="UP000317990"/>
    </source>
</evidence>
<dbReference type="FunFam" id="3.80.10.10:FF:001164">
    <property type="entry name" value="GH01279p"/>
    <property type="match status" value="3"/>
</dbReference>
<evidence type="ECO:0000313" key="4">
    <source>
        <dbReference type="EMBL" id="TGG93091.1"/>
    </source>
</evidence>
<evidence type="ECO:0000256" key="2">
    <source>
        <dbReference type="ARBA" id="ARBA00022737"/>
    </source>
</evidence>
<dbReference type="SMART" id="SM00369">
    <property type="entry name" value="LRR_TYP"/>
    <property type="match status" value="19"/>
</dbReference>
<keyword evidence="1" id="KW-0433">Leucine-rich repeat</keyword>
<dbReference type="Pfam" id="PF00560">
    <property type="entry name" value="LRR_1"/>
    <property type="match status" value="1"/>
</dbReference>
<dbReference type="PROSITE" id="PS51450">
    <property type="entry name" value="LRR"/>
    <property type="match status" value="10"/>
</dbReference>
<protein>
    <recommendedName>
        <fullName evidence="6">Leucine-rich repeat protein</fullName>
    </recommendedName>
</protein>
<proteinExistence type="predicted"/>
<dbReference type="InterPro" id="IPR032675">
    <property type="entry name" value="LRR_dom_sf"/>
</dbReference>
<dbReference type="Gene3D" id="2.60.40.1080">
    <property type="match status" value="1"/>
</dbReference>